<feature type="non-terminal residue" evidence="2">
    <location>
        <position position="149"/>
    </location>
</feature>
<name>A0A397TBR2_9GLOM</name>
<dbReference type="EMBL" id="QKYT01000057">
    <property type="protein sequence ID" value="RIA95668.1"/>
    <property type="molecule type" value="Genomic_DNA"/>
</dbReference>
<feature type="domain" description="F-box" evidence="1">
    <location>
        <begin position="3"/>
        <end position="47"/>
    </location>
</feature>
<dbReference type="InterPro" id="IPR036047">
    <property type="entry name" value="F-box-like_dom_sf"/>
</dbReference>
<accession>A0A397TBR2</accession>
<evidence type="ECO:0000313" key="3">
    <source>
        <dbReference type="Proteomes" id="UP000265703"/>
    </source>
</evidence>
<evidence type="ECO:0000313" key="2">
    <source>
        <dbReference type="EMBL" id="RIA95668.1"/>
    </source>
</evidence>
<organism evidence="2 3">
    <name type="scientific">Glomus cerebriforme</name>
    <dbReference type="NCBI Taxonomy" id="658196"/>
    <lineage>
        <taxon>Eukaryota</taxon>
        <taxon>Fungi</taxon>
        <taxon>Fungi incertae sedis</taxon>
        <taxon>Mucoromycota</taxon>
        <taxon>Glomeromycotina</taxon>
        <taxon>Glomeromycetes</taxon>
        <taxon>Glomerales</taxon>
        <taxon>Glomeraceae</taxon>
        <taxon>Glomus</taxon>
    </lineage>
</organism>
<reference evidence="2 3" key="1">
    <citation type="submission" date="2018-06" db="EMBL/GenBank/DDBJ databases">
        <title>Comparative genomics reveals the genomic features of Rhizophagus irregularis, R. cerebriforme, R. diaphanum and Gigaspora rosea, and their symbiotic lifestyle signature.</title>
        <authorList>
            <person name="Morin E."/>
            <person name="San Clemente H."/>
            <person name="Chen E.C.H."/>
            <person name="De La Providencia I."/>
            <person name="Hainaut M."/>
            <person name="Kuo A."/>
            <person name="Kohler A."/>
            <person name="Murat C."/>
            <person name="Tang N."/>
            <person name="Roy S."/>
            <person name="Loubradou J."/>
            <person name="Henrissat B."/>
            <person name="Grigoriev I.V."/>
            <person name="Corradi N."/>
            <person name="Roux C."/>
            <person name="Martin F.M."/>
        </authorList>
    </citation>
    <scope>NUCLEOTIDE SEQUENCE [LARGE SCALE GENOMIC DNA]</scope>
    <source>
        <strain evidence="2 3">DAOM 227022</strain>
    </source>
</reference>
<sequence length="149" mass="17373">MASTLPYVCLSNIFQHIDKDQNSLYSCAFVNKQWCMSAIPELWRSPFENHHESKKQISLLNTYIACLPQAIQQKLKVFSTLTQPVTFNYPAYIRNVPVNRIFLAVSEWCNFKIELETPRERMKKELSKALCRNFLGQAAYIDYLDITIS</sequence>
<proteinExistence type="predicted"/>
<dbReference type="InterPro" id="IPR001810">
    <property type="entry name" value="F-box_dom"/>
</dbReference>
<dbReference type="Proteomes" id="UP000265703">
    <property type="component" value="Unassembled WGS sequence"/>
</dbReference>
<dbReference type="SUPFAM" id="SSF81383">
    <property type="entry name" value="F-box domain"/>
    <property type="match status" value="1"/>
</dbReference>
<comment type="caution">
    <text evidence="2">The sequence shown here is derived from an EMBL/GenBank/DDBJ whole genome shotgun (WGS) entry which is preliminary data.</text>
</comment>
<protein>
    <recommendedName>
        <fullName evidence="1">F-box domain-containing protein</fullName>
    </recommendedName>
</protein>
<keyword evidence="3" id="KW-1185">Reference proteome</keyword>
<gene>
    <name evidence="2" type="ORF">C1645_756991</name>
</gene>
<dbReference type="AlphaFoldDB" id="A0A397TBR2"/>
<evidence type="ECO:0000259" key="1">
    <source>
        <dbReference type="Pfam" id="PF12937"/>
    </source>
</evidence>
<dbReference type="OrthoDB" id="2326988at2759"/>
<dbReference type="Pfam" id="PF12937">
    <property type="entry name" value="F-box-like"/>
    <property type="match status" value="1"/>
</dbReference>